<dbReference type="InterPro" id="IPR009993">
    <property type="entry name" value="WecF"/>
</dbReference>
<evidence type="ECO:0000256" key="3">
    <source>
        <dbReference type="ARBA" id="ARBA00022676"/>
    </source>
</evidence>
<keyword evidence="4 6" id="KW-0808">Transferase</keyword>
<dbReference type="Proteomes" id="UP000184436">
    <property type="component" value="Unassembled WGS sequence"/>
</dbReference>
<gene>
    <name evidence="6" type="ORF">SAMN05444349_1538</name>
</gene>
<keyword evidence="3 6" id="KW-0328">Glycosyltransferase</keyword>
<evidence type="ECO:0000256" key="2">
    <source>
        <dbReference type="ARBA" id="ARBA00022519"/>
    </source>
</evidence>
<organism evidence="6 7">
    <name type="scientific">Bacteroides faecichinchillae</name>
    <dbReference type="NCBI Taxonomy" id="871325"/>
    <lineage>
        <taxon>Bacteria</taxon>
        <taxon>Pseudomonadati</taxon>
        <taxon>Bacteroidota</taxon>
        <taxon>Bacteroidia</taxon>
        <taxon>Bacteroidales</taxon>
        <taxon>Bacteroidaceae</taxon>
        <taxon>Bacteroides</taxon>
    </lineage>
</organism>
<dbReference type="RefSeq" id="WP_025073755.1">
    <property type="nucleotide sequence ID" value="NZ_FQVD01000053.1"/>
</dbReference>
<keyword evidence="5" id="KW-0472">Membrane</keyword>
<evidence type="ECO:0000256" key="5">
    <source>
        <dbReference type="ARBA" id="ARBA00023136"/>
    </source>
</evidence>
<dbReference type="Pfam" id="PF07429">
    <property type="entry name" value="Glyco_transf_56"/>
    <property type="match status" value="1"/>
</dbReference>
<name>A0A1M5FZB2_9BACE</name>
<accession>A0A1M5FZB2</accession>
<dbReference type="STRING" id="871325.SAMN05444349_1538"/>
<dbReference type="EMBL" id="FQVD01000053">
    <property type="protein sequence ID" value="SHF96880.1"/>
    <property type="molecule type" value="Genomic_DNA"/>
</dbReference>
<dbReference type="AlphaFoldDB" id="A0A1M5FZB2"/>
<keyword evidence="2" id="KW-0997">Cell inner membrane</keyword>
<evidence type="ECO:0000256" key="4">
    <source>
        <dbReference type="ARBA" id="ARBA00022679"/>
    </source>
</evidence>
<proteinExistence type="predicted"/>
<evidence type="ECO:0000256" key="1">
    <source>
        <dbReference type="ARBA" id="ARBA00022475"/>
    </source>
</evidence>
<sequence>MLLHLFDDEKVVNRTIEIFEKALPGKSIYICFIDEAPRFVRATDNLYFYKENDSFQRDILKDINKVIVHFLSYKKIKFIQKYIPQSIPCYWNIWGGDLYNGILAYRGYPIYYEPRFLGYKSFIYKVLHEIKVLPPKQRTVLKFIKERITHFVSNSDYNIAKQYIGKYINGVQVTGFRYYSIDTILGPLIEKTVNGNLILLGNSASFTNNHSYAFKILSKLNLNGKKIAVPLSYGGSPQYIRHITEQGHQNWGTSFVPLYKFLPLDEYNQLMTTAEICIFPSWRQEAFGNIVIALYLGAKVFLSEKSSLVKYFESIGVVVYTIEQIKQEDINIPLSDEIKSLNRKILFDLLSEKTIIKAICTIWGDN</sequence>
<dbReference type="OrthoDB" id="1083028at2"/>
<reference evidence="6 7" key="1">
    <citation type="submission" date="2016-11" db="EMBL/GenBank/DDBJ databases">
        <authorList>
            <person name="Jaros S."/>
            <person name="Januszkiewicz K."/>
            <person name="Wedrychowicz H."/>
        </authorList>
    </citation>
    <scope>NUCLEOTIDE SEQUENCE [LARGE SCALE GENOMIC DNA]</scope>
    <source>
        <strain evidence="6 7">DSM 26883</strain>
    </source>
</reference>
<keyword evidence="1" id="KW-1003">Cell membrane</keyword>
<keyword evidence="7" id="KW-1185">Reference proteome</keyword>
<evidence type="ECO:0000313" key="7">
    <source>
        <dbReference type="Proteomes" id="UP000184436"/>
    </source>
</evidence>
<evidence type="ECO:0000313" key="6">
    <source>
        <dbReference type="EMBL" id="SHF96880.1"/>
    </source>
</evidence>
<dbReference type="GO" id="GO:0008417">
    <property type="term" value="F:fucosyltransferase activity"/>
    <property type="evidence" value="ECO:0007669"/>
    <property type="project" value="InterPro"/>
</dbReference>
<protein>
    <submittedName>
        <fullName evidence="6">4-alpha-L-fucosyltransferase glycosyl transferase group 56</fullName>
    </submittedName>
</protein>
<dbReference type="SUPFAM" id="SSF53756">
    <property type="entry name" value="UDP-Glycosyltransferase/glycogen phosphorylase"/>
    <property type="match status" value="1"/>
</dbReference>
<dbReference type="GO" id="GO:0009246">
    <property type="term" value="P:enterobacterial common antigen biosynthetic process"/>
    <property type="evidence" value="ECO:0007669"/>
    <property type="project" value="InterPro"/>
</dbReference>